<comment type="caution">
    <text evidence="4">The sequence shown here is derived from an EMBL/GenBank/DDBJ whole genome shotgun (WGS) entry which is preliminary data.</text>
</comment>
<dbReference type="PANTHER" id="PTHR43008:SF10">
    <property type="entry name" value="CHAIN DEHYDROGENASE_OXIDOREDUCTASE, PUTATIVE (AFU_ORTHOLOGUE AFUA_2G15740)-RELATED"/>
    <property type="match status" value="1"/>
</dbReference>
<dbReference type="GO" id="GO:0016616">
    <property type="term" value="F:oxidoreductase activity, acting on the CH-OH group of donors, NAD or NADP as acceptor"/>
    <property type="evidence" value="ECO:0007669"/>
    <property type="project" value="UniProtKB-ARBA"/>
</dbReference>
<evidence type="ECO:0000256" key="3">
    <source>
        <dbReference type="ARBA" id="ARBA00023002"/>
    </source>
</evidence>
<dbReference type="AlphaFoldDB" id="A0AAD4GXL0"/>
<organism evidence="4 5">
    <name type="scientific">Aspergillus nanangensis</name>
    <dbReference type="NCBI Taxonomy" id="2582783"/>
    <lineage>
        <taxon>Eukaryota</taxon>
        <taxon>Fungi</taxon>
        <taxon>Dikarya</taxon>
        <taxon>Ascomycota</taxon>
        <taxon>Pezizomycotina</taxon>
        <taxon>Eurotiomycetes</taxon>
        <taxon>Eurotiomycetidae</taxon>
        <taxon>Eurotiales</taxon>
        <taxon>Aspergillaceae</taxon>
        <taxon>Aspergillus</taxon>
        <taxon>Aspergillus subgen. Circumdati</taxon>
    </lineage>
</organism>
<dbReference type="PRINTS" id="PR00080">
    <property type="entry name" value="SDRFAMILY"/>
</dbReference>
<dbReference type="PROSITE" id="PS00061">
    <property type="entry name" value="ADH_SHORT"/>
    <property type="match status" value="1"/>
</dbReference>
<keyword evidence="3" id="KW-0560">Oxidoreductase</keyword>
<reference evidence="4" key="1">
    <citation type="journal article" date="2019" name="Beilstein J. Org. Chem.">
        <title>Nanangenines: drimane sesquiterpenoids as the dominant metabolite cohort of a novel Australian fungus, Aspergillus nanangensis.</title>
        <authorList>
            <person name="Lacey H.J."/>
            <person name="Gilchrist C.L.M."/>
            <person name="Crombie A."/>
            <person name="Kalaitzis J.A."/>
            <person name="Vuong D."/>
            <person name="Rutledge P.J."/>
            <person name="Turner P."/>
            <person name="Pitt J.I."/>
            <person name="Lacey E."/>
            <person name="Chooi Y.H."/>
            <person name="Piggott A.M."/>
        </authorList>
    </citation>
    <scope>NUCLEOTIDE SEQUENCE</scope>
    <source>
        <strain evidence="4">MST-FP2251</strain>
    </source>
</reference>
<evidence type="ECO:0000313" key="4">
    <source>
        <dbReference type="EMBL" id="KAF9892991.1"/>
    </source>
</evidence>
<sequence length="310" mass="33871">MTYLHLPRALLSLQLRPLMVGGKRQASSEAHIKQPIPKGQSHQRFREFDLQGKVFAVTGAGRGLGLTMAEALVEAGGEVHCLDLLPKPHEDFHEAKARANPDFGGALYYQRMDVRDRQDSQEIMSSIASGKDRLDGVIASAGVNHVCDAMDHTPEDIDRVIDINYKGVFTTATAAAHQMLERKTRGSILLVASMSGLIANKKMNASIYNSSKAAVIQLGRSLAMEWAPIDTQRRGGIRVNSLCPGHIVTPMVQKIIDQETGTKEVWESENMLGRLARAEEFRGLALFLMSDASSFMTGSSIVCDGGHTAW</sequence>
<dbReference type="InterPro" id="IPR002347">
    <property type="entry name" value="SDR_fam"/>
</dbReference>
<dbReference type="Proteomes" id="UP001194746">
    <property type="component" value="Unassembled WGS sequence"/>
</dbReference>
<dbReference type="FunFam" id="3.40.50.720:FF:000245">
    <property type="entry name" value="Short chain dehydrogenase, putative"/>
    <property type="match status" value="1"/>
</dbReference>
<evidence type="ECO:0000256" key="1">
    <source>
        <dbReference type="ARBA" id="ARBA00006484"/>
    </source>
</evidence>
<keyword evidence="2" id="KW-0521">NADP</keyword>
<dbReference type="PRINTS" id="PR00081">
    <property type="entry name" value="GDHRDH"/>
</dbReference>
<keyword evidence="5" id="KW-1185">Reference proteome</keyword>
<name>A0AAD4GXL0_ASPNN</name>
<dbReference type="PANTHER" id="PTHR43008">
    <property type="entry name" value="BENZIL REDUCTASE"/>
    <property type="match status" value="1"/>
</dbReference>
<gene>
    <name evidence="4" type="ORF">FE257_012402</name>
</gene>
<dbReference type="SUPFAM" id="SSF51735">
    <property type="entry name" value="NAD(P)-binding Rossmann-fold domains"/>
    <property type="match status" value="1"/>
</dbReference>
<dbReference type="InterPro" id="IPR020904">
    <property type="entry name" value="Sc_DH/Rdtase_CS"/>
</dbReference>
<evidence type="ECO:0000313" key="5">
    <source>
        <dbReference type="Proteomes" id="UP001194746"/>
    </source>
</evidence>
<protein>
    <submittedName>
        <fullName evidence="4">Uncharacterized protein</fullName>
    </submittedName>
</protein>
<dbReference type="Pfam" id="PF13561">
    <property type="entry name" value="adh_short_C2"/>
    <property type="match status" value="1"/>
</dbReference>
<dbReference type="EMBL" id="VCAU01000009">
    <property type="protein sequence ID" value="KAF9892991.1"/>
    <property type="molecule type" value="Genomic_DNA"/>
</dbReference>
<accession>A0AAD4GXL0</accession>
<comment type="similarity">
    <text evidence="1">Belongs to the short-chain dehydrogenases/reductases (SDR) family.</text>
</comment>
<dbReference type="Gene3D" id="3.40.50.720">
    <property type="entry name" value="NAD(P)-binding Rossmann-like Domain"/>
    <property type="match status" value="1"/>
</dbReference>
<dbReference type="GO" id="GO:0050664">
    <property type="term" value="F:oxidoreductase activity, acting on NAD(P)H, oxygen as acceptor"/>
    <property type="evidence" value="ECO:0007669"/>
    <property type="project" value="TreeGrafter"/>
</dbReference>
<proteinExistence type="inferred from homology"/>
<dbReference type="GO" id="GO:0044550">
    <property type="term" value="P:secondary metabolite biosynthetic process"/>
    <property type="evidence" value="ECO:0007669"/>
    <property type="project" value="UniProtKB-ARBA"/>
</dbReference>
<evidence type="ECO:0000256" key="2">
    <source>
        <dbReference type="ARBA" id="ARBA00022857"/>
    </source>
</evidence>
<reference evidence="4" key="2">
    <citation type="submission" date="2020-02" db="EMBL/GenBank/DDBJ databases">
        <authorList>
            <person name="Gilchrist C.L.M."/>
            <person name="Chooi Y.-H."/>
        </authorList>
    </citation>
    <scope>NUCLEOTIDE SEQUENCE</scope>
    <source>
        <strain evidence="4">MST-FP2251</strain>
    </source>
</reference>
<dbReference type="InterPro" id="IPR036291">
    <property type="entry name" value="NAD(P)-bd_dom_sf"/>
</dbReference>